<reference evidence="1 2" key="1">
    <citation type="submission" date="2016-10" db="EMBL/GenBank/DDBJ databases">
        <authorList>
            <person name="de Groot N.N."/>
        </authorList>
    </citation>
    <scope>NUCLEOTIDE SEQUENCE [LARGE SCALE GENOMIC DNA]</scope>
    <source>
        <strain evidence="1 2">DSM 20117</strain>
    </source>
</reference>
<dbReference type="KEGG" id="acry:AC20117_12945"/>
<gene>
    <name evidence="1" type="ORF">SAMN04489742_0875</name>
</gene>
<dbReference type="AlphaFoldDB" id="A0A1H1ADB7"/>
<dbReference type="RefSeq" id="WP_074699387.1">
    <property type="nucleotide sequence ID" value="NZ_CP018863.1"/>
</dbReference>
<proteinExistence type="predicted"/>
<evidence type="ECO:0000313" key="1">
    <source>
        <dbReference type="EMBL" id="SDQ37715.1"/>
    </source>
</evidence>
<keyword evidence="2" id="KW-1185">Reference proteome</keyword>
<name>A0A1H1ADB7_9MICC</name>
<protein>
    <submittedName>
        <fullName evidence="1">Uncharacterized protein</fullName>
    </submittedName>
</protein>
<organism evidence="1 2">
    <name type="scientific">Crystallibacter crystallopoietes</name>
    <dbReference type="NCBI Taxonomy" id="37928"/>
    <lineage>
        <taxon>Bacteria</taxon>
        <taxon>Bacillati</taxon>
        <taxon>Actinomycetota</taxon>
        <taxon>Actinomycetes</taxon>
        <taxon>Micrococcales</taxon>
        <taxon>Micrococcaceae</taxon>
        <taxon>Crystallibacter</taxon>
    </lineage>
</organism>
<dbReference type="Proteomes" id="UP000181917">
    <property type="component" value="Unassembled WGS sequence"/>
</dbReference>
<dbReference type="EMBL" id="FNKH01000002">
    <property type="protein sequence ID" value="SDQ37715.1"/>
    <property type="molecule type" value="Genomic_DNA"/>
</dbReference>
<evidence type="ECO:0000313" key="2">
    <source>
        <dbReference type="Proteomes" id="UP000181917"/>
    </source>
</evidence>
<accession>A0A1H1ADB7</accession>
<sequence>MIIVLGALMVFLGLLWWVLSLLLPDGIALIGTVVIGGAVVAVLAFVYLKSERFGRPEERDYSRRFRTVLREAGRAGRYEEIWAVTRRETADQDMALFIAADEQGHPRRIHRRMGPGAAAR</sequence>